<organism evidence="2 3">
    <name type="scientific">Perilla frutescens var. hirtella</name>
    <name type="common">Perilla citriodora</name>
    <name type="synonym">Perilla setoyensis</name>
    <dbReference type="NCBI Taxonomy" id="608512"/>
    <lineage>
        <taxon>Eukaryota</taxon>
        <taxon>Viridiplantae</taxon>
        <taxon>Streptophyta</taxon>
        <taxon>Embryophyta</taxon>
        <taxon>Tracheophyta</taxon>
        <taxon>Spermatophyta</taxon>
        <taxon>Magnoliopsida</taxon>
        <taxon>eudicotyledons</taxon>
        <taxon>Gunneridae</taxon>
        <taxon>Pentapetalae</taxon>
        <taxon>asterids</taxon>
        <taxon>lamiids</taxon>
        <taxon>Lamiales</taxon>
        <taxon>Lamiaceae</taxon>
        <taxon>Nepetoideae</taxon>
        <taxon>Elsholtzieae</taxon>
        <taxon>Perilla</taxon>
    </lineage>
</organism>
<evidence type="ECO:0000313" key="3">
    <source>
        <dbReference type="Proteomes" id="UP001190926"/>
    </source>
</evidence>
<name>A0AAD4JPJ3_PERFH</name>
<dbReference type="EMBL" id="SDAM02000017">
    <property type="protein sequence ID" value="KAH6837622.1"/>
    <property type="molecule type" value="Genomic_DNA"/>
</dbReference>
<comment type="caution">
    <text evidence="2">The sequence shown here is derived from an EMBL/GenBank/DDBJ whole genome shotgun (WGS) entry which is preliminary data.</text>
</comment>
<protein>
    <submittedName>
        <fullName evidence="2">Uncharacterized protein</fullName>
    </submittedName>
</protein>
<proteinExistence type="predicted"/>
<evidence type="ECO:0000313" key="2">
    <source>
        <dbReference type="EMBL" id="KAH6837622.1"/>
    </source>
</evidence>
<dbReference type="Proteomes" id="UP001190926">
    <property type="component" value="Unassembled WGS sequence"/>
</dbReference>
<reference evidence="2 3" key="1">
    <citation type="journal article" date="2021" name="Nat. Commun.">
        <title>Incipient diploidization of the medicinal plant Perilla within 10,000 years.</title>
        <authorList>
            <person name="Zhang Y."/>
            <person name="Shen Q."/>
            <person name="Leng L."/>
            <person name="Zhang D."/>
            <person name="Chen S."/>
            <person name="Shi Y."/>
            <person name="Ning Z."/>
            <person name="Chen S."/>
        </authorList>
    </citation>
    <scope>NUCLEOTIDE SEQUENCE [LARGE SCALE GENOMIC DNA]</scope>
    <source>
        <strain evidence="3">cv. PC099</strain>
    </source>
</reference>
<keyword evidence="3" id="KW-1185">Reference proteome</keyword>
<feature type="compositionally biased region" description="Gly residues" evidence="1">
    <location>
        <begin position="19"/>
        <end position="31"/>
    </location>
</feature>
<sequence>MTLFSGCEKWSRRKKPPAGGDGGGTAQNRRNGGGVYILCVCRVRVAEKGCGDEEKLQSR</sequence>
<accession>A0AAD4JPJ3</accession>
<dbReference type="AlphaFoldDB" id="A0AAD4JPJ3"/>
<feature type="region of interest" description="Disordered" evidence="1">
    <location>
        <begin position="1"/>
        <end position="31"/>
    </location>
</feature>
<evidence type="ECO:0000256" key="1">
    <source>
        <dbReference type="SAM" id="MobiDB-lite"/>
    </source>
</evidence>
<gene>
    <name evidence="2" type="ORF">C2S53_014170</name>
</gene>